<dbReference type="PIRSF" id="PIRSF002741">
    <property type="entry name" value="MppA"/>
    <property type="match status" value="1"/>
</dbReference>
<dbReference type="PANTHER" id="PTHR30290">
    <property type="entry name" value="PERIPLASMIC BINDING COMPONENT OF ABC TRANSPORTER"/>
    <property type="match status" value="1"/>
</dbReference>
<evidence type="ECO:0000256" key="2">
    <source>
        <dbReference type="ARBA" id="ARBA00022729"/>
    </source>
</evidence>
<dbReference type="GO" id="GO:0030288">
    <property type="term" value="C:outer membrane-bounded periplasmic space"/>
    <property type="evidence" value="ECO:0007669"/>
    <property type="project" value="UniProtKB-ARBA"/>
</dbReference>
<dbReference type="PANTHER" id="PTHR30290:SF38">
    <property type="entry name" value="D,D-DIPEPTIDE-BINDING PERIPLASMIC PROTEIN DDPA-RELATED"/>
    <property type="match status" value="1"/>
</dbReference>
<dbReference type="SUPFAM" id="SSF53850">
    <property type="entry name" value="Periplasmic binding protein-like II"/>
    <property type="match status" value="1"/>
</dbReference>
<dbReference type="Pfam" id="PF00496">
    <property type="entry name" value="SBP_bac_5"/>
    <property type="match status" value="1"/>
</dbReference>
<dbReference type="Proteomes" id="UP000239406">
    <property type="component" value="Unassembled WGS sequence"/>
</dbReference>
<keyword evidence="2" id="KW-0732">Signal</keyword>
<reference evidence="4 5" key="1">
    <citation type="submission" date="2018-02" db="EMBL/GenBank/DDBJ databases">
        <title>Reclassifiation of [Polyangium] brachysporum DSM 7029 as Guopingzhaonella breviflexa gen. nov., sp. nov., a member of the family Comamonadaceae.</title>
        <authorList>
            <person name="Tang B."/>
        </authorList>
    </citation>
    <scope>NUCLEOTIDE SEQUENCE [LARGE SCALE GENOMIC DNA]</scope>
    <source>
        <strain evidence="4 5">DSM 15344</strain>
    </source>
</reference>
<dbReference type="GO" id="GO:0015833">
    <property type="term" value="P:peptide transport"/>
    <property type="evidence" value="ECO:0007669"/>
    <property type="project" value="TreeGrafter"/>
</dbReference>
<name>A0A2S5T7V4_9BURK</name>
<sequence length="495" mass="53979">MKLIPLIAAGVVALAAAVPAAHAQAGKTTAVIGMTLEPPGLDPTTGAAAAIGEIVHYNVLEGLTKIHEDGTVSPLLAESWHIEPDGRSYTFKLRKGVKFHDGEDFDASDVKFSFERAKAEGSTNKAKKAVFDNISRIDTPDPHTVILTLDQPDGTLLFRLGESTAVILDPKSSDSAATRPIGTGPFRFESWAKGSAVTLTKWDGFRDARNVKLRRVTFRFINDPAAQVAALLAGDVDAIPRFQATQSVQQFRNDPRFEVRVGGTEGKTILAINNRRKPLDDVRVRRAIAAAIDRKALIDGAMDGFGTPIGSHMVPSDEGYVDLTGVNPYDPERARALLKEAGVTTPLNFTLTLPPPQYARKGGEIVAAQLAKVGINVKIENVEWAQWLSGAFKGNFDLTIISHVEPLDIMIYANPEYYFGYDSRAFRDLMAKYNASINPKERAKLIADAQRMLAEDAVNAFLFQLPQVSVSNKRLKGLWSSSPVFANDMSVVHWQ</sequence>
<dbReference type="Gene3D" id="3.10.105.10">
    <property type="entry name" value="Dipeptide-binding Protein, Domain 3"/>
    <property type="match status" value="1"/>
</dbReference>
<evidence type="ECO:0000313" key="4">
    <source>
        <dbReference type="EMBL" id="PPE71049.1"/>
    </source>
</evidence>
<dbReference type="Gene3D" id="3.90.76.10">
    <property type="entry name" value="Dipeptide-binding Protein, Domain 1"/>
    <property type="match status" value="1"/>
</dbReference>
<dbReference type="InterPro" id="IPR030678">
    <property type="entry name" value="Peptide/Ni-bd"/>
</dbReference>
<comment type="similarity">
    <text evidence="1">Belongs to the bacterial solute-binding protein 5 family.</text>
</comment>
<accession>A0A2S5T7V4</accession>
<protein>
    <submittedName>
        <fullName evidence="4">ABC transporter substrate-binding protein</fullName>
    </submittedName>
</protein>
<dbReference type="GO" id="GO:0043190">
    <property type="term" value="C:ATP-binding cassette (ABC) transporter complex"/>
    <property type="evidence" value="ECO:0007669"/>
    <property type="project" value="InterPro"/>
</dbReference>
<comment type="caution">
    <text evidence="4">The sequence shown here is derived from an EMBL/GenBank/DDBJ whole genome shotgun (WGS) entry which is preliminary data.</text>
</comment>
<dbReference type="CDD" id="cd08494">
    <property type="entry name" value="PBP2_NikA_DppA_OppA_like_6"/>
    <property type="match status" value="1"/>
</dbReference>
<dbReference type="PROSITE" id="PS01040">
    <property type="entry name" value="SBP_BACTERIAL_5"/>
    <property type="match status" value="1"/>
</dbReference>
<dbReference type="InterPro" id="IPR000914">
    <property type="entry name" value="SBP_5_dom"/>
</dbReference>
<gene>
    <name evidence="4" type="ORF">C1702_03545</name>
</gene>
<feature type="domain" description="Solute-binding protein family 5" evidence="3">
    <location>
        <begin position="72"/>
        <end position="402"/>
    </location>
</feature>
<proteinExistence type="inferred from homology"/>
<dbReference type="RefSeq" id="WP_104356310.1">
    <property type="nucleotide sequence ID" value="NZ_CP064338.1"/>
</dbReference>
<dbReference type="GO" id="GO:1904680">
    <property type="term" value="F:peptide transmembrane transporter activity"/>
    <property type="evidence" value="ECO:0007669"/>
    <property type="project" value="TreeGrafter"/>
</dbReference>
<evidence type="ECO:0000256" key="1">
    <source>
        <dbReference type="ARBA" id="ARBA00005695"/>
    </source>
</evidence>
<keyword evidence="5" id="KW-1185">Reference proteome</keyword>
<dbReference type="EMBL" id="PSNY01000003">
    <property type="protein sequence ID" value="PPE71049.1"/>
    <property type="molecule type" value="Genomic_DNA"/>
</dbReference>
<dbReference type="Gene3D" id="3.40.190.10">
    <property type="entry name" value="Periplasmic binding protein-like II"/>
    <property type="match status" value="1"/>
</dbReference>
<dbReference type="InterPro" id="IPR023765">
    <property type="entry name" value="SBP_5_CS"/>
</dbReference>
<dbReference type="AlphaFoldDB" id="A0A2S5T7V4"/>
<organism evidence="4 5">
    <name type="scientific">Caldimonas thermodepolymerans</name>
    <dbReference type="NCBI Taxonomy" id="215580"/>
    <lineage>
        <taxon>Bacteria</taxon>
        <taxon>Pseudomonadati</taxon>
        <taxon>Pseudomonadota</taxon>
        <taxon>Betaproteobacteria</taxon>
        <taxon>Burkholderiales</taxon>
        <taxon>Sphaerotilaceae</taxon>
        <taxon>Caldimonas</taxon>
    </lineage>
</organism>
<dbReference type="InterPro" id="IPR039424">
    <property type="entry name" value="SBP_5"/>
</dbReference>
<evidence type="ECO:0000313" key="5">
    <source>
        <dbReference type="Proteomes" id="UP000239406"/>
    </source>
</evidence>
<evidence type="ECO:0000259" key="3">
    <source>
        <dbReference type="Pfam" id="PF00496"/>
    </source>
</evidence>